<gene>
    <name evidence="5" type="ORF">HNR21_002910</name>
</gene>
<dbReference type="InterPro" id="IPR036291">
    <property type="entry name" value="NAD(P)-bd_dom_sf"/>
</dbReference>
<dbReference type="AlphaFoldDB" id="A0A7W3MY59"/>
<evidence type="ECO:0000256" key="1">
    <source>
        <dbReference type="ARBA" id="ARBA00006484"/>
    </source>
</evidence>
<dbReference type="PANTHER" id="PTHR44196">
    <property type="entry name" value="DEHYDROGENASE/REDUCTASE SDR FAMILY MEMBER 7B"/>
    <property type="match status" value="1"/>
</dbReference>
<organism evidence="5 6">
    <name type="scientific">Thermomonospora cellulosilytica</name>
    <dbReference type="NCBI Taxonomy" id="1411118"/>
    <lineage>
        <taxon>Bacteria</taxon>
        <taxon>Bacillati</taxon>
        <taxon>Actinomycetota</taxon>
        <taxon>Actinomycetes</taxon>
        <taxon>Streptosporangiales</taxon>
        <taxon>Thermomonosporaceae</taxon>
        <taxon>Thermomonospora</taxon>
    </lineage>
</organism>
<evidence type="ECO:0000256" key="2">
    <source>
        <dbReference type="ARBA" id="ARBA00023002"/>
    </source>
</evidence>
<feature type="region of interest" description="Disordered" evidence="4">
    <location>
        <begin position="354"/>
        <end position="379"/>
    </location>
</feature>
<dbReference type="NCBIfam" id="NF005495">
    <property type="entry name" value="PRK07109.1"/>
    <property type="match status" value="1"/>
</dbReference>
<evidence type="ECO:0000313" key="6">
    <source>
        <dbReference type="Proteomes" id="UP000539313"/>
    </source>
</evidence>
<keyword evidence="6" id="KW-1185">Reference proteome</keyword>
<feature type="compositionally biased region" description="Basic and acidic residues" evidence="4">
    <location>
        <begin position="262"/>
        <end position="274"/>
    </location>
</feature>
<keyword evidence="2" id="KW-0560">Oxidoreductase</keyword>
<sequence>MKVKGKVVVITGASSGIGRATALAFAERKANVVAAARGRPALDSVVAECAERGGAGLAVPVDVTDAKAVDELARRAVERFGRIDVWVNCAAVSVYGEFTEVPLEDFRRVLDVNVMGYVHGVRAALPYMRRQGKGVIVNVASIAGVVTQPYAHPYAMSKFAVRAMSASLRQELALRGERGVKVCAVLPATIDTPFFQHAGNYTGRRVRAMPPVYTPERVARTIVDLVRLPRREVVVGPLGRGMVLQSRIAPALVERMMAGQMDRSHLSRKERAEDTSGILYEPPAGTGTVTGGWHGRRKTAVRRGAAMAALAAGGAWRLLRGSPAGAAGPAKATRATRAAKAAKAAKAAGVVRTGGRRPVRSATPRITPPRAKRTLVKLP</sequence>
<comment type="similarity">
    <text evidence="1 3">Belongs to the short-chain dehydrogenases/reductases (SDR) family.</text>
</comment>
<dbReference type="InterPro" id="IPR002347">
    <property type="entry name" value="SDR_fam"/>
</dbReference>
<comment type="caution">
    <text evidence="5">The sequence shown here is derived from an EMBL/GenBank/DDBJ whole genome shotgun (WGS) entry which is preliminary data.</text>
</comment>
<dbReference type="InterPro" id="IPR020904">
    <property type="entry name" value="Sc_DH/Rdtase_CS"/>
</dbReference>
<evidence type="ECO:0000313" key="5">
    <source>
        <dbReference type="EMBL" id="MBA9004028.1"/>
    </source>
</evidence>
<accession>A0A7W3MY59</accession>
<dbReference type="PRINTS" id="PR00080">
    <property type="entry name" value="SDRFAMILY"/>
</dbReference>
<reference evidence="5 6" key="1">
    <citation type="submission" date="2020-08" db="EMBL/GenBank/DDBJ databases">
        <title>Sequencing the genomes of 1000 actinobacteria strains.</title>
        <authorList>
            <person name="Klenk H.-P."/>
        </authorList>
    </citation>
    <scope>NUCLEOTIDE SEQUENCE [LARGE SCALE GENOMIC DNA]</scope>
    <source>
        <strain evidence="5 6">DSM 45823</strain>
    </source>
</reference>
<proteinExistence type="inferred from homology"/>
<dbReference type="PANTHER" id="PTHR44196:SF1">
    <property type="entry name" value="DEHYDROGENASE_REDUCTASE SDR FAMILY MEMBER 7B"/>
    <property type="match status" value="1"/>
</dbReference>
<dbReference type="Gene3D" id="3.40.50.720">
    <property type="entry name" value="NAD(P)-binding Rossmann-like Domain"/>
    <property type="match status" value="1"/>
</dbReference>
<dbReference type="FunFam" id="3.40.50.720:FF:000084">
    <property type="entry name" value="Short-chain dehydrogenase reductase"/>
    <property type="match status" value="1"/>
</dbReference>
<dbReference type="PRINTS" id="PR00081">
    <property type="entry name" value="GDHRDH"/>
</dbReference>
<protein>
    <submittedName>
        <fullName evidence="5">NAD(P)-dependent dehydrogenase (Short-subunit alcohol dehydrogenase family)</fullName>
    </submittedName>
</protein>
<dbReference type="EMBL" id="JACJII010000001">
    <property type="protein sequence ID" value="MBA9004028.1"/>
    <property type="molecule type" value="Genomic_DNA"/>
</dbReference>
<dbReference type="Pfam" id="PF00106">
    <property type="entry name" value="adh_short"/>
    <property type="match status" value="1"/>
</dbReference>
<dbReference type="SUPFAM" id="SSF51735">
    <property type="entry name" value="NAD(P)-binding Rossmann-fold domains"/>
    <property type="match status" value="1"/>
</dbReference>
<feature type="compositionally biased region" description="Basic residues" evidence="4">
    <location>
        <begin position="370"/>
        <end position="379"/>
    </location>
</feature>
<dbReference type="PROSITE" id="PS00061">
    <property type="entry name" value="ADH_SHORT"/>
    <property type="match status" value="1"/>
</dbReference>
<evidence type="ECO:0000256" key="4">
    <source>
        <dbReference type="SAM" id="MobiDB-lite"/>
    </source>
</evidence>
<evidence type="ECO:0000256" key="3">
    <source>
        <dbReference type="RuleBase" id="RU000363"/>
    </source>
</evidence>
<name>A0A7W3MY59_9ACTN</name>
<dbReference type="GO" id="GO:0016491">
    <property type="term" value="F:oxidoreductase activity"/>
    <property type="evidence" value="ECO:0007669"/>
    <property type="project" value="UniProtKB-KW"/>
</dbReference>
<dbReference type="GO" id="GO:0016020">
    <property type="term" value="C:membrane"/>
    <property type="evidence" value="ECO:0007669"/>
    <property type="project" value="TreeGrafter"/>
</dbReference>
<dbReference type="RefSeq" id="WP_182705626.1">
    <property type="nucleotide sequence ID" value="NZ_JACJII010000001.1"/>
</dbReference>
<feature type="region of interest" description="Disordered" evidence="4">
    <location>
        <begin position="262"/>
        <end position="294"/>
    </location>
</feature>
<dbReference type="Proteomes" id="UP000539313">
    <property type="component" value="Unassembled WGS sequence"/>
</dbReference>